<name>A0A078C5M7_BRANA</name>
<dbReference type="Proteomes" id="UP000028999">
    <property type="component" value="Unassembled WGS sequence"/>
</dbReference>
<evidence type="ECO:0000259" key="3">
    <source>
        <dbReference type="Pfam" id="PF00134"/>
    </source>
</evidence>
<dbReference type="Gramene" id="CDY11026">
    <property type="protein sequence ID" value="CDY11026"/>
    <property type="gene ID" value="GSBRNA2T00048979001"/>
</dbReference>
<dbReference type="Gramene" id="CDX70303">
    <property type="protein sequence ID" value="CDX70303"/>
    <property type="gene ID" value="GSBRNA2T00136456001"/>
</dbReference>
<dbReference type="Gene3D" id="1.10.472.10">
    <property type="entry name" value="Cyclin-like"/>
    <property type="match status" value="2"/>
</dbReference>
<gene>
    <name evidence="4" type="primary">BnaA03g46850D</name>
    <name evidence="4" type="ORF">GSBRNA2T00048979001</name>
</gene>
<organism evidence="4 5">
    <name type="scientific">Brassica napus</name>
    <name type="common">Rape</name>
    <dbReference type="NCBI Taxonomy" id="3708"/>
    <lineage>
        <taxon>Eukaryota</taxon>
        <taxon>Viridiplantae</taxon>
        <taxon>Streptophyta</taxon>
        <taxon>Embryophyta</taxon>
        <taxon>Tracheophyta</taxon>
        <taxon>Spermatophyta</taxon>
        <taxon>Magnoliopsida</taxon>
        <taxon>eudicotyledons</taxon>
        <taxon>Gunneridae</taxon>
        <taxon>Pentapetalae</taxon>
        <taxon>rosids</taxon>
        <taxon>malvids</taxon>
        <taxon>Brassicales</taxon>
        <taxon>Brassicaceae</taxon>
        <taxon>Brassiceae</taxon>
        <taxon>Brassica</taxon>
    </lineage>
</organism>
<feature type="domain" description="Cyclin N-terminal" evidence="3">
    <location>
        <begin position="89"/>
        <end position="131"/>
    </location>
</feature>
<evidence type="ECO:0000256" key="2">
    <source>
        <dbReference type="ARBA" id="ARBA00023306"/>
    </source>
</evidence>
<reference evidence="4 5" key="1">
    <citation type="journal article" date="2014" name="Science">
        <title>Plant genetics. Early allopolyploid evolution in the post-Neolithic Brassica napus oilseed genome.</title>
        <authorList>
            <person name="Chalhoub B."/>
            <person name="Denoeud F."/>
            <person name="Liu S."/>
            <person name="Parkin I.A."/>
            <person name="Tang H."/>
            <person name="Wang X."/>
            <person name="Chiquet J."/>
            <person name="Belcram H."/>
            <person name="Tong C."/>
            <person name="Samans B."/>
            <person name="Correa M."/>
            <person name="Da Silva C."/>
            <person name="Just J."/>
            <person name="Falentin C."/>
            <person name="Koh C.S."/>
            <person name="Le Clainche I."/>
            <person name="Bernard M."/>
            <person name="Bento P."/>
            <person name="Noel B."/>
            <person name="Labadie K."/>
            <person name="Alberti A."/>
            <person name="Charles M."/>
            <person name="Arnaud D."/>
            <person name="Guo H."/>
            <person name="Daviaud C."/>
            <person name="Alamery S."/>
            <person name="Jabbari K."/>
            <person name="Zhao M."/>
            <person name="Edger P.P."/>
            <person name="Chelaifa H."/>
            <person name="Tack D."/>
            <person name="Lassalle G."/>
            <person name="Mestiri I."/>
            <person name="Schnel N."/>
            <person name="Le Paslier M.C."/>
            <person name="Fan G."/>
            <person name="Renault V."/>
            <person name="Bayer P.E."/>
            <person name="Golicz A.A."/>
            <person name="Manoli S."/>
            <person name="Lee T.H."/>
            <person name="Thi V.H."/>
            <person name="Chalabi S."/>
            <person name="Hu Q."/>
            <person name="Fan C."/>
            <person name="Tollenaere R."/>
            <person name="Lu Y."/>
            <person name="Battail C."/>
            <person name="Shen J."/>
            <person name="Sidebottom C.H."/>
            <person name="Wang X."/>
            <person name="Canaguier A."/>
            <person name="Chauveau A."/>
            <person name="Berard A."/>
            <person name="Deniot G."/>
            <person name="Guan M."/>
            <person name="Liu Z."/>
            <person name="Sun F."/>
            <person name="Lim Y.P."/>
            <person name="Lyons E."/>
            <person name="Town C.D."/>
            <person name="Bancroft I."/>
            <person name="Wang X."/>
            <person name="Meng J."/>
            <person name="Ma J."/>
            <person name="Pires J.C."/>
            <person name="King G.J."/>
            <person name="Brunel D."/>
            <person name="Delourme R."/>
            <person name="Renard M."/>
            <person name="Aury J.M."/>
            <person name="Adams K.L."/>
            <person name="Batley J."/>
            <person name="Snowdon R.J."/>
            <person name="Tost J."/>
            <person name="Edwards D."/>
            <person name="Zhou Y."/>
            <person name="Hua W."/>
            <person name="Sharpe A.G."/>
            <person name="Paterson A.H."/>
            <person name="Guan C."/>
            <person name="Wincker P."/>
        </authorList>
    </citation>
    <scope>NUCLEOTIDE SEQUENCE [LARGE SCALE GENOMIC DNA]</scope>
    <source>
        <strain evidence="5">cv. Darmor-bzh</strain>
    </source>
</reference>
<dbReference type="Pfam" id="PF00134">
    <property type="entry name" value="Cyclin_N"/>
    <property type="match status" value="1"/>
</dbReference>
<dbReference type="PANTHER" id="PTHR10177">
    <property type="entry name" value="CYCLINS"/>
    <property type="match status" value="1"/>
</dbReference>
<dbReference type="STRING" id="3708.A0A078C5M7"/>
<dbReference type="GO" id="GO:0016538">
    <property type="term" value="F:cyclin-dependent protein serine/threonine kinase regulator activity"/>
    <property type="evidence" value="ECO:0000318"/>
    <property type="project" value="GO_Central"/>
</dbReference>
<dbReference type="PaxDb" id="3708-A0A078C5M7"/>
<dbReference type="InterPro" id="IPR039361">
    <property type="entry name" value="Cyclin"/>
</dbReference>
<keyword evidence="2" id="KW-0131">Cell cycle</keyword>
<dbReference type="GO" id="GO:0005737">
    <property type="term" value="C:cytoplasm"/>
    <property type="evidence" value="ECO:0000318"/>
    <property type="project" value="GO_Central"/>
</dbReference>
<protein>
    <submittedName>
        <fullName evidence="4">BnaA03g46850D protein</fullName>
    </submittedName>
</protein>
<dbReference type="SUPFAM" id="SSF47954">
    <property type="entry name" value="Cyclin-like"/>
    <property type="match status" value="2"/>
</dbReference>
<sequence length="168" mass="19659">MLHPRRKLLTLPFSMLEARLLLPELLILIPQTKTMTLVLWSMLRTCTLSTKRLRASLRCICRHILRSTKDEIDSSRLAYRQRVTASRPSKYEEIWPPQVNDLLYITDNSYQSKQILLMEKTIMGSLEWYLTVPTQYVFLARSIKAANPDPEMENKVHFLAELGLMHTL</sequence>
<dbReference type="GO" id="GO:0005634">
    <property type="term" value="C:nucleus"/>
    <property type="evidence" value="ECO:0000318"/>
    <property type="project" value="GO_Central"/>
</dbReference>
<evidence type="ECO:0000256" key="1">
    <source>
        <dbReference type="ARBA" id="ARBA00022618"/>
    </source>
</evidence>
<keyword evidence="1" id="KW-0132">Cell division</keyword>
<evidence type="ECO:0000313" key="4">
    <source>
        <dbReference type="EMBL" id="CDY11026.1"/>
    </source>
</evidence>
<dbReference type="InterPro" id="IPR036915">
    <property type="entry name" value="Cyclin-like_sf"/>
</dbReference>
<accession>A0A078C5M7</accession>
<dbReference type="InterPro" id="IPR006671">
    <property type="entry name" value="Cyclin_N"/>
</dbReference>
<dbReference type="GO" id="GO:0000082">
    <property type="term" value="P:G1/S transition of mitotic cell cycle"/>
    <property type="evidence" value="ECO:0000318"/>
    <property type="project" value="GO_Central"/>
</dbReference>
<evidence type="ECO:0000313" key="5">
    <source>
        <dbReference type="Proteomes" id="UP000028999"/>
    </source>
</evidence>
<dbReference type="GO" id="GO:0000307">
    <property type="term" value="C:cyclin-dependent protein kinase holoenzyme complex"/>
    <property type="evidence" value="ECO:0000318"/>
    <property type="project" value="GO_Central"/>
</dbReference>
<dbReference type="AlphaFoldDB" id="A0A078C5M7"/>
<keyword evidence="5" id="KW-1185">Reference proteome</keyword>
<accession>A0A078FCJ7</accession>
<dbReference type="EMBL" id="LK032008">
    <property type="protein sequence ID" value="CDY11026.1"/>
    <property type="molecule type" value="Genomic_DNA"/>
</dbReference>
<dbReference type="GO" id="GO:0051301">
    <property type="term" value="P:cell division"/>
    <property type="evidence" value="ECO:0007669"/>
    <property type="project" value="UniProtKB-KW"/>
</dbReference>
<proteinExistence type="predicted"/>